<comment type="similarity">
    <text evidence="3">Belongs to the PurU family.</text>
</comment>
<dbReference type="STRING" id="1188229.GlitD10_0989"/>
<dbReference type="NCBIfam" id="TIGR00655">
    <property type="entry name" value="PurU"/>
    <property type="match status" value="1"/>
</dbReference>
<dbReference type="SUPFAM" id="SSF53328">
    <property type="entry name" value="Formyltransferase"/>
    <property type="match status" value="1"/>
</dbReference>
<dbReference type="GO" id="GO:0008864">
    <property type="term" value="F:formyltetrahydrofolate deformylase activity"/>
    <property type="evidence" value="ECO:0007669"/>
    <property type="project" value="UniProtKB-UniRule"/>
</dbReference>
<dbReference type="Pfam" id="PF00551">
    <property type="entry name" value="Formyl_trans_N"/>
    <property type="match status" value="1"/>
</dbReference>
<evidence type="ECO:0000256" key="4">
    <source>
        <dbReference type="NCBIfam" id="TIGR00655"/>
    </source>
</evidence>
<dbReference type="CDD" id="cd08648">
    <property type="entry name" value="FMT_core_Formyl-FH4-Hydrolase_C"/>
    <property type="match status" value="1"/>
</dbReference>
<dbReference type="OrthoDB" id="9806170at2"/>
<dbReference type="InterPro" id="IPR044074">
    <property type="entry name" value="PurU_ACT"/>
</dbReference>
<dbReference type="NCBIfam" id="NF004684">
    <property type="entry name" value="PRK06027.1"/>
    <property type="match status" value="1"/>
</dbReference>
<protein>
    <recommendedName>
        <fullName evidence="3 4">Formyltetrahydrofolate deformylase</fullName>
        <ecNumber evidence="3 4">3.5.1.10</ecNumber>
    </recommendedName>
    <alternativeName>
        <fullName evidence="3">Formyl-FH(4) hydrolase</fullName>
    </alternativeName>
</protein>
<evidence type="ECO:0000259" key="5">
    <source>
        <dbReference type="Pfam" id="PF00551"/>
    </source>
</evidence>
<dbReference type="InterPro" id="IPR004810">
    <property type="entry name" value="PurU"/>
</dbReference>
<dbReference type="GO" id="GO:0006730">
    <property type="term" value="P:one-carbon metabolic process"/>
    <property type="evidence" value="ECO:0007669"/>
    <property type="project" value="UniProtKB-KW"/>
</dbReference>
<accession>A0A1J0ABJ7</accession>
<dbReference type="EC" id="3.5.1.10" evidence="3 4"/>
<dbReference type="Proteomes" id="UP000180235">
    <property type="component" value="Chromosome"/>
</dbReference>
<comment type="catalytic activity">
    <reaction evidence="3">
        <text>(6R)-10-formyltetrahydrofolate + H2O = (6S)-5,6,7,8-tetrahydrofolate + formate + H(+)</text>
        <dbReference type="Rhea" id="RHEA:19833"/>
        <dbReference type="ChEBI" id="CHEBI:15377"/>
        <dbReference type="ChEBI" id="CHEBI:15378"/>
        <dbReference type="ChEBI" id="CHEBI:15740"/>
        <dbReference type="ChEBI" id="CHEBI:57453"/>
        <dbReference type="ChEBI" id="CHEBI:195366"/>
        <dbReference type="EC" id="3.5.1.10"/>
    </reaction>
</comment>
<feature type="active site" evidence="3">
    <location>
        <position position="221"/>
    </location>
</feature>
<dbReference type="CDD" id="cd04875">
    <property type="entry name" value="ACT_F4HF-DF"/>
    <property type="match status" value="1"/>
</dbReference>
<feature type="domain" description="Formyl transferase N-terminal" evidence="5">
    <location>
        <begin position="85"/>
        <end position="258"/>
    </location>
</feature>
<dbReference type="UniPathway" id="UPA00074">
    <property type="reaction ID" value="UER00170"/>
</dbReference>
<keyword evidence="3" id="KW-0658">Purine biosynthesis</keyword>
<dbReference type="KEGG" id="glt:GlitD10_0989"/>
<dbReference type="HAMAP" id="MF_01927">
    <property type="entry name" value="PurU"/>
    <property type="match status" value="1"/>
</dbReference>
<dbReference type="InterPro" id="IPR002376">
    <property type="entry name" value="Formyl_transf_N"/>
</dbReference>
<dbReference type="InterPro" id="IPR045865">
    <property type="entry name" value="ACT-like_dom_sf"/>
</dbReference>
<reference evidence="6 7" key="1">
    <citation type="submission" date="2016-10" db="EMBL/GenBank/DDBJ databases">
        <title>Description of Gloeomargarita lithophora gen. nov., sp. nov., a thylakoid-bearing basal-branching cyanobacterium with intracellular carbonates, and proposal for Gloeomargaritales ord. nov.</title>
        <authorList>
            <person name="Moreira D."/>
            <person name="Tavera R."/>
            <person name="Benzerara K."/>
            <person name="Skouri-Panet F."/>
            <person name="Couradeau E."/>
            <person name="Gerard E."/>
            <person name="Loussert C."/>
            <person name="Novelo E."/>
            <person name="Zivanovic Y."/>
            <person name="Lopez-Garcia P."/>
        </authorList>
    </citation>
    <scope>NUCLEOTIDE SEQUENCE [LARGE SCALE GENOMIC DNA]</scope>
    <source>
        <strain evidence="6 7">D10</strain>
    </source>
</reference>
<evidence type="ECO:0000256" key="2">
    <source>
        <dbReference type="ARBA" id="ARBA00022801"/>
    </source>
</evidence>
<dbReference type="PANTHER" id="PTHR42706">
    <property type="entry name" value="FORMYLTETRAHYDROFOLATE DEFORMYLASE"/>
    <property type="match status" value="1"/>
</dbReference>
<evidence type="ECO:0000313" key="7">
    <source>
        <dbReference type="Proteomes" id="UP000180235"/>
    </source>
</evidence>
<comment type="function">
    <text evidence="3">Catalyzes the hydrolysis of 10-formyltetrahydrofolate (formyl-FH4) to formate and tetrahydrofolate (FH4).</text>
</comment>
<dbReference type="Gene3D" id="3.30.70.260">
    <property type="match status" value="1"/>
</dbReference>
<sequence>MHGILQVCCPDQRGLVAKISQFVHQWGGNIIHADHHLDEGLFLSRLEWELAGFQLSPSATRTEFTPIAQSISAQWSYHTRNESPKLAIFVGKQSHCLWDLLWRQRAGELPGEITLIISNHQDCAPIAEQFQIPFYYITITNKSQVEAEQLKLIKTHDIQLIVLAKYMQILSQDFIDQCPPMINIHHSFLPAFPGANPYHRAHQRGVKIIGATAHYVTPDLDAGPIIEQDIVRVSHRHTVADLVRQGRDVERRVLAQAVRWHLEHRVLVYHNKTVVFT</sequence>
<organism evidence="6 7">
    <name type="scientific">Gloeomargarita lithophora Alchichica-D10</name>
    <dbReference type="NCBI Taxonomy" id="1188229"/>
    <lineage>
        <taxon>Bacteria</taxon>
        <taxon>Bacillati</taxon>
        <taxon>Cyanobacteriota</taxon>
        <taxon>Cyanophyceae</taxon>
        <taxon>Gloeomargaritales</taxon>
        <taxon>Gloeomargaritaceae</taxon>
        <taxon>Gloeomargarita</taxon>
    </lineage>
</organism>
<dbReference type="PRINTS" id="PR01575">
    <property type="entry name" value="FFH4HYDRLASE"/>
</dbReference>
<dbReference type="AlphaFoldDB" id="A0A1J0ABJ7"/>
<dbReference type="EMBL" id="CP017675">
    <property type="protein sequence ID" value="APB33307.1"/>
    <property type="molecule type" value="Genomic_DNA"/>
</dbReference>
<name>A0A1J0ABJ7_9CYAN</name>
<keyword evidence="7" id="KW-1185">Reference proteome</keyword>
<comment type="pathway">
    <text evidence="3">Purine metabolism; IMP biosynthesis via de novo pathway; formate from 10-formyl-5,6,7,8-tetrahydrofolate: step 1/1.</text>
</comment>
<proteinExistence type="inferred from homology"/>
<gene>
    <name evidence="3 6" type="primary">purU</name>
    <name evidence="6" type="ORF">GlitD10_0989</name>
</gene>
<dbReference type="PIRSF" id="PIRSF036480">
    <property type="entry name" value="FormyFH4_hydr"/>
    <property type="match status" value="1"/>
</dbReference>
<dbReference type="InterPro" id="IPR041729">
    <property type="entry name" value="Formyl-FH4-Hydrolase_C"/>
</dbReference>
<dbReference type="InterPro" id="IPR036477">
    <property type="entry name" value="Formyl_transf_N_sf"/>
</dbReference>
<evidence type="ECO:0000313" key="6">
    <source>
        <dbReference type="EMBL" id="APB33307.1"/>
    </source>
</evidence>
<dbReference type="Gene3D" id="3.40.50.170">
    <property type="entry name" value="Formyl transferase, N-terminal domain"/>
    <property type="match status" value="1"/>
</dbReference>
<dbReference type="RefSeq" id="WP_071453908.1">
    <property type="nucleotide sequence ID" value="NZ_CP017675.1"/>
</dbReference>
<evidence type="ECO:0000256" key="3">
    <source>
        <dbReference type="HAMAP-Rule" id="MF_01927"/>
    </source>
</evidence>
<keyword evidence="2 3" id="KW-0378">Hydrolase</keyword>
<keyword evidence="1 3" id="KW-0554">One-carbon metabolism</keyword>
<evidence type="ECO:0000256" key="1">
    <source>
        <dbReference type="ARBA" id="ARBA00022563"/>
    </source>
</evidence>
<dbReference type="SUPFAM" id="SSF55021">
    <property type="entry name" value="ACT-like"/>
    <property type="match status" value="1"/>
</dbReference>
<dbReference type="GO" id="GO:0006189">
    <property type="term" value="P:'de novo' IMP biosynthetic process"/>
    <property type="evidence" value="ECO:0007669"/>
    <property type="project" value="UniProtKB-UniRule"/>
</dbReference>
<dbReference type="PANTHER" id="PTHR42706:SF1">
    <property type="entry name" value="FORMYLTETRAHYDROFOLATE DEFORMYLASE 2, MITOCHONDRIAL"/>
    <property type="match status" value="1"/>
</dbReference>